<protein>
    <submittedName>
        <fullName evidence="1">Uncharacterized protein</fullName>
    </submittedName>
</protein>
<evidence type="ECO:0000313" key="2">
    <source>
        <dbReference type="Proteomes" id="UP000248168"/>
    </source>
</evidence>
<organism evidence="1 2">
    <name type="scientific">Nitrospira lenta</name>
    <dbReference type="NCBI Taxonomy" id="1436998"/>
    <lineage>
        <taxon>Bacteria</taxon>
        <taxon>Pseudomonadati</taxon>
        <taxon>Nitrospirota</taxon>
        <taxon>Nitrospiria</taxon>
        <taxon>Nitrospirales</taxon>
        <taxon>Nitrospiraceae</taxon>
        <taxon>Nitrospira</taxon>
    </lineage>
</organism>
<accession>A0A330L3T4</accession>
<keyword evidence="2" id="KW-1185">Reference proteome</keyword>
<sequence>MVRDGAPSAAGQQPAQSIQPAKKSIALHVAGIGPQGKEGLGDSREQAIKAYLDSGLFSSVITNGAPADLHADIAVREAVDDGLSWSAAVSAITFTLIPGYVAQDLALRTSYKDRQMIETGAIEKREGMGFWIQFFLMFAMPFVDSPAAKLSAAQYDMHRVTIEDAHRKGLF</sequence>
<name>A0A330L3T4_9BACT</name>
<evidence type="ECO:0000313" key="1">
    <source>
        <dbReference type="EMBL" id="SPP63542.1"/>
    </source>
</evidence>
<dbReference type="Proteomes" id="UP000248168">
    <property type="component" value="Unassembled WGS sequence"/>
</dbReference>
<dbReference type="AlphaFoldDB" id="A0A330L3T4"/>
<gene>
    <name evidence="1" type="ORF">NITLEN_10628</name>
</gene>
<proteinExistence type="predicted"/>
<dbReference type="EMBL" id="OUNR01000001">
    <property type="protein sequence ID" value="SPP63542.1"/>
    <property type="molecule type" value="Genomic_DNA"/>
</dbReference>
<reference evidence="2" key="1">
    <citation type="submission" date="2018-04" db="EMBL/GenBank/DDBJ databases">
        <authorList>
            <person name="Lucker S."/>
            <person name="Sakoula D."/>
        </authorList>
    </citation>
    <scope>NUCLEOTIDE SEQUENCE [LARGE SCALE GENOMIC DNA]</scope>
</reference>
<dbReference type="InParanoid" id="A0A330L3T4"/>